<evidence type="ECO:0000313" key="1">
    <source>
        <dbReference type="EMBL" id="JAE04161.1"/>
    </source>
</evidence>
<name>A0A0A9F225_ARUDO</name>
<dbReference type="EMBL" id="GBRH01193735">
    <property type="protein sequence ID" value="JAE04161.1"/>
    <property type="molecule type" value="Transcribed_RNA"/>
</dbReference>
<accession>A0A0A9F225</accession>
<sequence length="28" mass="3026">MESPTEAVLAVSSVAAHPEFHSLRQTCK</sequence>
<reference evidence="1" key="1">
    <citation type="submission" date="2014-09" db="EMBL/GenBank/DDBJ databases">
        <authorList>
            <person name="Magalhaes I.L.F."/>
            <person name="Oliveira U."/>
            <person name="Santos F.R."/>
            <person name="Vidigal T.H.D.A."/>
            <person name="Brescovit A.D."/>
            <person name="Santos A.J."/>
        </authorList>
    </citation>
    <scope>NUCLEOTIDE SEQUENCE</scope>
    <source>
        <tissue evidence="1">Shoot tissue taken approximately 20 cm above the soil surface</tissue>
    </source>
</reference>
<proteinExistence type="predicted"/>
<organism evidence="1">
    <name type="scientific">Arundo donax</name>
    <name type="common">Giant reed</name>
    <name type="synonym">Donax arundinaceus</name>
    <dbReference type="NCBI Taxonomy" id="35708"/>
    <lineage>
        <taxon>Eukaryota</taxon>
        <taxon>Viridiplantae</taxon>
        <taxon>Streptophyta</taxon>
        <taxon>Embryophyta</taxon>
        <taxon>Tracheophyta</taxon>
        <taxon>Spermatophyta</taxon>
        <taxon>Magnoliopsida</taxon>
        <taxon>Liliopsida</taxon>
        <taxon>Poales</taxon>
        <taxon>Poaceae</taxon>
        <taxon>PACMAD clade</taxon>
        <taxon>Arundinoideae</taxon>
        <taxon>Arundineae</taxon>
        <taxon>Arundo</taxon>
    </lineage>
</organism>
<dbReference type="AlphaFoldDB" id="A0A0A9F225"/>
<reference evidence="1" key="2">
    <citation type="journal article" date="2015" name="Data Brief">
        <title>Shoot transcriptome of the giant reed, Arundo donax.</title>
        <authorList>
            <person name="Barrero R.A."/>
            <person name="Guerrero F.D."/>
            <person name="Moolhuijzen P."/>
            <person name="Goolsby J.A."/>
            <person name="Tidwell J."/>
            <person name="Bellgard S.E."/>
            <person name="Bellgard M.I."/>
        </authorList>
    </citation>
    <scope>NUCLEOTIDE SEQUENCE</scope>
    <source>
        <tissue evidence="1">Shoot tissue taken approximately 20 cm above the soil surface</tissue>
    </source>
</reference>
<protein>
    <submittedName>
        <fullName evidence="1">Pco087106a</fullName>
    </submittedName>
</protein>